<dbReference type="GO" id="GO:0008168">
    <property type="term" value="F:methyltransferase activity"/>
    <property type="evidence" value="ECO:0007669"/>
    <property type="project" value="UniProtKB-KW"/>
</dbReference>
<protein>
    <submittedName>
        <fullName evidence="2">Methyltransferase domain-containing protein</fullName>
    </submittedName>
</protein>
<gene>
    <name evidence="2" type="ORF">QHT84_09775</name>
</gene>
<dbReference type="Gene3D" id="3.40.50.150">
    <property type="entry name" value="Vaccinia Virus protein VP39"/>
    <property type="match status" value="1"/>
</dbReference>
<sequence>MDSGLQFYVKNIKEFIKDQNASILICGAGASDKKVFELLSYTNVTMSGMDLRPGITGSFKQLKENAEALSFEDNAYDYCIMHASVHHTRLPHKVITELYRVSRKGFLVIEARDSFLMRATQFIGLTEEYEVKGNFPGSGVNGTDIPNYIFRWTEEEIKKTIKCYDPCYHHDFEFRYGTYYPDGEGKSSWKKVMIKMLQPIHSMVMFLFPKQGNRFAFFVKKAGLNSDLQPWLKRNEQSLIEVDRHYIKNVYLRR</sequence>
<proteinExistence type="predicted"/>
<organism evidence="2 3">
    <name type="scientific">Flavobacterium sedimenticola</name>
    <dbReference type="NCBI Taxonomy" id="3043286"/>
    <lineage>
        <taxon>Bacteria</taxon>
        <taxon>Pseudomonadati</taxon>
        <taxon>Bacteroidota</taxon>
        <taxon>Flavobacteriia</taxon>
        <taxon>Flavobacteriales</taxon>
        <taxon>Flavobacteriaceae</taxon>
        <taxon>Flavobacterium</taxon>
    </lineage>
</organism>
<dbReference type="InterPro" id="IPR029063">
    <property type="entry name" value="SAM-dependent_MTases_sf"/>
</dbReference>
<evidence type="ECO:0000313" key="3">
    <source>
        <dbReference type="Proteomes" id="UP001230035"/>
    </source>
</evidence>
<keyword evidence="2" id="KW-0489">Methyltransferase</keyword>
<dbReference type="SUPFAM" id="SSF53335">
    <property type="entry name" value="S-adenosyl-L-methionine-dependent methyltransferases"/>
    <property type="match status" value="1"/>
</dbReference>
<reference evidence="2 3" key="1">
    <citation type="submission" date="2023-05" db="EMBL/GenBank/DDBJ databases">
        <title>Flavobacterium sedimenti sp. nov., isolated from the sediment.</title>
        <authorList>
            <person name="Wu N."/>
        </authorList>
    </citation>
    <scope>NUCLEOTIDE SEQUENCE [LARGE SCALE GENOMIC DNA]</scope>
    <source>
        <strain evidence="2 3">YZ-48</strain>
    </source>
</reference>
<comment type="caution">
    <text evidence="2">The sequence shown here is derived from an EMBL/GenBank/DDBJ whole genome shotgun (WGS) entry which is preliminary data.</text>
</comment>
<keyword evidence="2" id="KW-0808">Transferase</keyword>
<feature type="domain" description="Methyltransferase type 11" evidence="1">
    <location>
        <begin position="59"/>
        <end position="105"/>
    </location>
</feature>
<dbReference type="Proteomes" id="UP001230035">
    <property type="component" value="Unassembled WGS sequence"/>
</dbReference>
<accession>A0ABT6XRL3</accession>
<evidence type="ECO:0000259" key="1">
    <source>
        <dbReference type="Pfam" id="PF08241"/>
    </source>
</evidence>
<keyword evidence="3" id="KW-1185">Reference proteome</keyword>
<dbReference type="GO" id="GO:0032259">
    <property type="term" value="P:methylation"/>
    <property type="evidence" value="ECO:0007669"/>
    <property type="project" value="UniProtKB-KW"/>
</dbReference>
<dbReference type="RefSeq" id="WP_283239376.1">
    <property type="nucleotide sequence ID" value="NZ_JASGBP010000005.1"/>
</dbReference>
<name>A0ABT6XRL3_9FLAO</name>
<dbReference type="Pfam" id="PF08241">
    <property type="entry name" value="Methyltransf_11"/>
    <property type="match status" value="1"/>
</dbReference>
<dbReference type="EMBL" id="JASGBP010000005">
    <property type="protein sequence ID" value="MDI9257701.1"/>
    <property type="molecule type" value="Genomic_DNA"/>
</dbReference>
<dbReference type="InterPro" id="IPR013216">
    <property type="entry name" value="Methyltransf_11"/>
</dbReference>
<evidence type="ECO:0000313" key="2">
    <source>
        <dbReference type="EMBL" id="MDI9257701.1"/>
    </source>
</evidence>